<evidence type="ECO:0000313" key="1">
    <source>
        <dbReference type="EMBL" id="MEQ2527518.1"/>
    </source>
</evidence>
<dbReference type="Proteomes" id="UP001439875">
    <property type="component" value="Unassembled WGS sequence"/>
</dbReference>
<sequence length="537" mass="57071">MASTFMGLETARRGLTTQQSALYTVGHNISNANTLGYTRQRVNMQATGALPYPGLNSGTGVGQLGTGVEAGSVQRIRDKFLDVQYRQENTKLGYWGTKSDAISQMEDVLSEPSEYGLNESFDQFYQSLQDLSTNSSSSSARKVVLQRAAQLADSFNYLSTQLTQIQGNLKSEIINQTDEVNSIIKQIGELNAQIARIEPNGYLSNDLYDARDVLIDQLSEFFPLEVSYTSTGGNALPISEGTATIKINGVVVVDGKQVSQLQAVDSAGAELINDGNYVASNGFVVSAAVNVETIDTATLDYSAGTAISANSLANGSGKMAGLIHSYGYKDASNNDVGVYPKMLQDLDKLASEFIKTFNNIHTQGFTLATDSSPSINGGEFFTGTSAKDISVSSLMTENSIAASSSAGEEGNGSLAILLSNIKSLSFDGASQTMKLADGTDITVNVGNLDGASPQTFYSGLIAQLGTDGQQANRMVSNATTIQLSVENNRSAVSSVSLDEEMTDMIKFQQAYNASARMITSIDEILDKIINGMGRVGL</sequence>
<keyword evidence="1" id="KW-0969">Cilium</keyword>
<keyword evidence="2" id="KW-1185">Reference proteome</keyword>
<proteinExistence type="predicted"/>
<name>A0ACC6SBW0_9BACI</name>
<gene>
    <name evidence="1" type="primary">flgK</name>
    <name evidence="1" type="ORF">WMO40_12450</name>
</gene>
<keyword evidence="1" id="KW-0966">Cell projection</keyword>
<evidence type="ECO:0000313" key="2">
    <source>
        <dbReference type="Proteomes" id="UP001439875"/>
    </source>
</evidence>
<organism evidence="1 2">
    <name type="scientific">Robertmurraya yapensis</name>
    <name type="common">ex Hitch et al 2024</name>
    <dbReference type="NCBI Taxonomy" id="3133160"/>
    <lineage>
        <taxon>Bacteria</taxon>
        <taxon>Bacillati</taxon>
        <taxon>Bacillota</taxon>
        <taxon>Bacilli</taxon>
        <taxon>Bacillales</taxon>
        <taxon>Bacillaceae</taxon>
        <taxon>Robertmurraya</taxon>
    </lineage>
</organism>
<reference evidence="1" key="1">
    <citation type="submission" date="2024-03" db="EMBL/GenBank/DDBJ databases">
        <title>Human intestinal bacterial collection.</title>
        <authorList>
            <person name="Pauvert C."/>
            <person name="Hitch T.C.A."/>
            <person name="Clavel T."/>
        </authorList>
    </citation>
    <scope>NUCLEOTIDE SEQUENCE</scope>
    <source>
        <strain evidence="1">CLA-AA-H227</strain>
    </source>
</reference>
<dbReference type="EMBL" id="JBBMEW010000009">
    <property type="protein sequence ID" value="MEQ2527518.1"/>
    <property type="molecule type" value="Genomic_DNA"/>
</dbReference>
<comment type="caution">
    <text evidence="1">The sequence shown here is derived from an EMBL/GenBank/DDBJ whole genome shotgun (WGS) entry which is preliminary data.</text>
</comment>
<accession>A0ACC6SBW0</accession>
<keyword evidence="1" id="KW-0282">Flagellum</keyword>
<protein>
    <submittedName>
        <fullName evidence="1">Flagellar hook-associated protein FlgK</fullName>
    </submittedName>
</protein>